<dbReference type="EMBL" id="MF417932">
    <property type="protein sequence ID" value="ASN71761.1"/>
    <property type="molecule type" value="Genomic_DNA"/>
</dbReference>
<evidence type="ECO:0000313" key="1">
    <source>
        <dbReference type="EMBL" id="ASN71761.1"/>
    </source>
</evidence>
<proteinExistence type="predicted"/>
<name>A0A2H4JGL1_9CAUD</name>
<gene>
    <name evidence="1" type="ORF">3S12_29</name>
</gene>
<sequence length="46" mass="5351">MSSKANLPIAPITDQEREVLRLFRLLSPRDQQHLLRLLDALEQVPE</sequence>
<organism evidence="1">
    <name type="scientific">uncultured Caudovirales phage</name>
    <dbReference type="NCBI Taxonomy" id="2100421"/>
    <lineage>
        <taxon>Viruses</taxon>
        <taxon>Duplodnaviria</taxon>
        <taxon>Heunggongvirae</taxon>
        <taxon>Uroviricota</taxon>
        <taxon>Caudoviricetes</taxon>
        <taxon>Peduoviridae</taxon>
        <taxon>Maltschvirus</taxon>
        <taxon>Maltschvirus maltsch</taxon>
    </lineage>
</organism>
<reference evidence="1" key="1">
    <citation type="submission" date="2017-06" db="EMBL/GenBank/DDBJ databases">
        <title>Novel phages from South African skin metaviromes.</title>
        <authorList>
            <person name="van Zyl L.J."/>
            <person name="Abrahams Y."/>
            <person name="Stander E.A."/>
            <person name="Kirby B.M."/>
            <person name="Clavaud C."/>
            <person name="Farcet C."/>
            <person name="Breton L."/>
            <person name="Trindade M.I."/>
        </authorList>
    </citation>
    <scope>NUCLEOTIDE SEQUENCE</scope>
</reference>
<protein>
    <submittedName>
        <fullName evidence="1">Uncharacterized protein</fullName>
    </submittedName>
</protein>
<accession>A0A2H4JGL1</accession>